<protein>
    <submittedName>
        <fullName evidence="2">Uncharacterized protein</fullName>
    </submittedName>
</protein>
<evidence type="ECO:0000313" key="3">
    <source>
        <dbReference type="Proteomes" id="UP000476411"/>
    </source>
</evidence>
<dbReference type="Proteomes" id="UP000476411">
    <property type="component" value="Chromosome"/>
</dbReference>
<feature type="signal peptide" evidence="1">
    <location>
        <begin position="1"/>
        <end position="19"/>
    </location>
</feature>
<dbReference type="RefSeq" id="WP_162331390.1">
    <property type="nucleotide sequence ID" value="NZ_CP048113.1"/>
</dbReference>
<dbReference type="KEGG" id="chih:GWR21_08850"/>
<reference evidence="2 3" key="1">
    <citation type="submission" date="2020-01" db="EMBL/GenBank/DDBJ databases">
        <title>Complete genome sequence of Chitinophaga sp. H33E-04 isolated from quinoa roots.</title>
        <authorList>
            <person name="Weon H.-Y."/>
            <person name="Lee S.A."/>
        </authorList>
    </citation>
    <scope>NUCLEOTIDE SEQUENCE [LARGE SCALE GENOMIC DNA]</scope>
    <source>
        <strain evidence="2 3">H33E-04</strain>
    </source>
</reference>
<dbReference type="AlphaFoldDB" id="A0A6B9ZEW2"/>
<name>A0A6B9ZEW2_9BACT</name>
<sequence>MKLSIAFAIFTVQCTVAFAQSTDTESRNTVNAPESIIIRLNPALQQKYQCTFPVRDVEVMIANGDTSRLGFVQTGVTNKLREARPDRPLQQYIRDYIHDGYSAQYESEAPHLLLVIKYFRIGERTGIGREKAFVRLKADAFRSDDQLSYQLACTFDTVLERKGADVTKRFSQYIGEAIDLLMVAADKQTTVNHKYAREEINKRELHLFDAPAYNMDNYTDGVYLSYNEFINNAPSVKAFKPLFEANWSKVFSLNQDGSKTLIPAPWGMCYKGQLFVYIQRNLVPLSRDGRAFLFRQYLHVDERNKTVAVASAARAGFLGTALPTPIFSREIMSVTDIPHIEGILPEATTIDPFSGKLMF</sequence>
<evidence type="ECO:0000256" key="1">
    <source>
        <dbReference type="SAM" id="SignalP"/>
    </source>
</evidence>
<gene>
    <name evidence="2" type="ORF">GWR21_08850</name>
</gene>
<proteinExistence type="predicted"/>
<evidence type="ECO:0000313" key="2">
    <source>
        <dbReference type="EMBL" id="QHS59695.1"/>
    </source>
</evidence>
<keyword evidence="3" id="KW-1185">Reference proteome</keyword>
<feature type="chain" id="PRO_5025618186" evidence="1">
    <location>
        <begin position="20"/>
        <end position="359"/>
    </location>
</feature>
<dbReference type="EMBL" id="CP048113">
    <property type="protein sequence ID" value="QHS59695.1"/>
    <property type="molecule type" value="Genomic_DNA"/>
</dbReference>
<accession>A0A6B9ZEW2</accession>
<organism evidence="2 3">
    <name type="scientific">Chitinophaga agri</name>
    <dbReference type="NCBI Taxonomy" id="2703787"/>
    <lineage>
        <taxon>Bacteria</taxon>
        <taxon>Pseudomonadati</taxon>
        <taxon>Bacteroidota</taxon>
        <taxon>Chitinophagia</taxon>
        <taxon>Chitinophagales</taxon>
        <taxon>Chitinophagaceae</taxon>
        <taxon>Chitinophaga</taxon>
    </lineage>
</organism>
<keyword evidence="1" id="KW-0732">Signal</keyword>